<dbReference type="PROSITE" id="PS00478">
    <property type="entry name" value="LIM_DOMAIN_1"/>
    <property type="match status" value="1"/>
</dbReference>
<dbReference type="InterPro" id="IPR050945">
    <property type="entry name" value="LMO_RBTN_TF"/>
</dbReference>
<evidence type="ECO:0000313" key="8">
    <source>
        <dbReference type="EMBL" id="KAF6722263.1"/>
    </source>
</evidence>
<keyword evidence="3 6" id="KW-0862">Zinc</keyword>
<gene>
    <name evidence="8" type="ORF">FQA47_025477</name>
</gene>
<dbReference type="Gene3D" id="2.10.110.10">
    <property type="entry name" value="Cysteine Rich Protein"/>
    <property type="match status" value="1"/>
</dbReference>
<dbReference type="GO" id="GO:0046872">
    <property type="term" value="F:metal ion binding"/>
    <property type="evidence" value="ECO:0007669"/>
    <property type="project" value="UniProtKB-KW"/>
</dbReference>
<dbReference type="GO" id="GO:0005634">
    <property type="term" value="C:nucleus"/>
    <property type="evidence" value="ECO:0007669"/>
    <property type="project" value="TreeGrafter"/>
</dbReference>
<comment type="caution">
    <text evidence="8">The sequence shown here is derived from an EMBL/GenBank/DDBJ whole genome shotgun (WGS) entry which is preliminary data.</text>
</comment>
<proteinExistence type="predicted"/>
<evidence type="ECO:0000313" key="9">
    <source>
        <dbReference type="Proteomes" id="UP000646548"/>
    </source>
</evidence>
<dbReference type="GO" id="GO:0003713">
    <property type="term" value="F:transcription coactivator activity"/>
    <property type="evidence" value="ECO:0007669"/>
    <property type="project" value="TreeGrafter"/>
</dbReference>
<dbReference type="Pfam" id="PF00412">
    <property type="entry name" value="LIM"/>
    <property type="match status" value="1"/>
</dbReference>
<dbReference type="EMBL" id="WKFB01000463">
    <property type="protein sequence ID" value="KAF6722263.1"/>
    <property type="molecule type" value="Genomic_DNA"/>
</dbReference>
<evidence type="ECO:0000256" key="6">
    <source>
        <dbReference type="PROSITE-ProRule" id="PRU00125"/>
    </source>
</evidence>
<keyword evidence="4 6" id="KW-0440">LIM domain</keyword>
<accession>A0A834BYQ1</accession>
<evidence type="ECO:0000259" key="7">
    <source>
        <dbReference type="PROSITE" id="PS50023"/>
    </source>
</evidence>
<feature type="domain" description="LIM zinc-binding" evidence="7">
    <location>
        <begin position="119"/>
        <end position="181"/>
    </location>
</feature>
<evidence type="ECO:0000256" key="4">
    <source>
        <dbReference type="ARBA" id="ARBA00023038"/>
    </source>
</evidence>
<dbReference type="Proteomes" id="UP000646548">
    <property type="component" value="Unassembled WGS sequence"/>
</dbReference>
<keyword evidence="2" id="KW-0677">Repeat</keyword>
<reference evidence="8" key="1">
    <citation type="journal article" name="BMC Genomics">
        <title>Long-read sequencing and de novo genome assembly of marine medaka (Oryzias melastigma).</title>
        <authorList>
            <person name="Liang P."/>
            <person name="Saqib H.S.A."/>
            <person name="Ni X."/>
            <person name="Shen Y."/>
        </authorList>
    </citation>
    <scope>NUCLEOTIDE SEQUENCE</scope>
    <source>
        <strain evidence="8">Bigg-433</strain>
    </source>
</reference>
<evidence type="ECO:0000256" key="3">
    <source>
        <dbReference type="ARBA" id="ARBA00022833"/>
    </source>
</evidence>
<dbReference type="PANTHER" id="PTHR45787">
    <property type="entry name" value="LD11652P"/>
    <property type="match status" value="1"/>
</dbReference>
<dbReference type="AlphaFoldDB" id="A0A834BYQ1"/>
<keyword evidence="1 6" id="KW-0479">Metal-binding</keyword>
<dbReference type="FunFam" id="2.10.110.10:FF:000016">
    <property type="entry name" value="LIM domain only 3"/>
    <property type="match status" value="1"/>
</dbReference>
<dbReference type="GO" id="GO:0045944">
    <property type="term" value="P:positive regulation of transcription by RNA polymerase II"/>
    <property type="evidence" value="ECO:0007669"/>
    <property type="project" value="TreeGrafter"/>
</dbReference>
<dbReference type="GO" id="GO:0140297">
    <property type="term" value="F:DNA-binding transcription factor binding"/>
    <property type="evidence" value="ECO:0007669"/>
    <property type="project" value="TreeGrafter"/>
</dbReference>
<evidence type="ECO:0000256" key="2">
    <source>
        <dbReference type="ARBA" id="ARBA00022737"/>
    </source>
</evidence>
<dbReference type="SMART" id="SM00132">
    <property type="entry name" value="LIM"/>
    <property type="match status" value="1"/>
</dbReference>
<organism evidence="8 9">
    <name type="scientific">Oryzias melastigma</name>
    <name type="common">Marine medaka</name>
    <dbReference type="NCBI Taxonomy" id="30732"/>
    <lineage>
        <taxon>Eukaryota</taxon>
        <taxon>Metazoa</taxon>
        <taxon>Chordata</taxon>
        <taxon>Craniata</taxon>
        <taxon>Vertebrata</taxon>
        <taxon>Euteleostomi</taxon>
        <taxon>Actinopterygii</taxon>
        <taxon>Neopterygii</taxon>
        <taxon>Teleostei</taxon>
        <taxon>Neoteleostei</taxon>
        <taxon>Acanthomorphata</taxon>
        <taxon>Ovalentaria</taxon>
        <taxon>Atherinomorphae</taxon>
        <taxon>Beloniformes</taxon>
        <taxon>Adrianichthyidae</taxon>
        <taxon>Oryziinae</taxon>
        <taxon>Oryzias</taxon>
    </lineage>
</organism>
<dbReference type="InterPro" id="IPR001781">
    <property type="entry name" value="Znf_LIM"/>
</dbReference>
<evidence type="ECO:0000256" key="5">
    <source>
        <dbReference type="ARBA" id="ARBA00039224"/>
    </source>
</evidence>
<dbReference type="SUPFAM" id="SSF57716">
    <property type="entry name" value="Glucocorticoid receptor-like (DNA-binding domain)"/>
    <property type="match status" value="1"/>
</dbReference>
<dbReference type="PANTHER" id="PTHR45787:SF7">
    <property type="entry name" value="LIM DOMAIN ONLY PROTEIN 3"/>
    <property type="match status" value="1"/>
</dbReference>
<sequence length="189" mass="20481">MSGSILGGQALHGPISPLWFYEGHCSVGQSVGPPTQGRLLKAFQKALKGGPVLPWQHLKNGLAVVRDAIIMCGIKPAVRSEETGRWTASILLPPPRGESGERGSERGGSDCCGLFGVTGNCAACSKLIPAFEMVMRAKDNVYHLDCFACQLCNQRFCVGDKFFLKNNMILCQTDYEEGLMKDGYAPQVR</sequence>
<dbReference type="CDD" id="cd09389">
    <property type="entry name" value="LIM2_LMO1_LMO3"/>
    <property type="match status" value="1"/>
</dbReference>
<name>A0A834BYQ1_ORYME</name>
<dbReference type="PROSITE" id="PS50023">
    <property type="entry name" value="LIM_DOMAIN_2"/>
    <property type="match status" value="1"/>
</dbReference>
<protein>
    <recommendedName>
        <fullName evidence="5">LIM domain only protein 3</fullName>
    </recommendedName>
</protein>
<evidence type="ECO:0000256" key="1">
    <source>
        <dbReference type="ARBA" id="ARBA00022723"/>
    </source>
</evidence>